<comment type="subcellular location">
    <subcellularLocation>
        <location evidence="1 11">Cell outer membrane</location>
        <topology evidence="1 11">Multi-pass membrane protein</topology>
    </subcellularLocation>
</comment>
<dbReference type="PANTHER" id="PTHR32552:SF81">
    <property type="entry name" value="TONB-DEPENDENT OUTER MEMBRANE RECEPTOR"/>
    <property type="match status" value="1"/>
</dbReference>
<accession>A0A443YYI8</accession>
<evidence type="ECO:0000256" key="8">
    <source>
        <dbReference type="ARBA" id="ARBA00023077"/>
    </source>
</evidence>
<dbReference type="AlphaFoldDB" id="A0A443YYI8"/>
<keyword evidence="8 12" id="KW-0798">TonB box</keyword>
<dbReference type="InterPro" id="IPR039426">
    <property type="entry name" value="TonB-dep_rcpt-like"/>
</dbReference>
<keyword evidence="3 11" id="KW-1134">Transmembrane beta strand</keyword>
<evidence type="ECO:0000256" key="12">
    <source>
        <dbReference type="RuleBase" id="RU003357"/>
    </source>
</evidence>
<keyword evidence="10 11" id="KW-0998">Cell outer membrane</keyword>
<keyword evidence="2 11" id="KW-0813">Transport</keyword>
<dbReference type="Proteomes" id="UP000288789">
    <property type="component" value="Unassembled WGS sequence"/>
</dbReference>
<name>A0A443YYI8_9GAMM</name>
<dbReference type="InterPro" id="IPR000531">
    <property type="entry name" value="Beta-barrel_TonB"/>
</dbReference>
<evidence type="ECO:0000256" key="6">
    <source>
        <dbReference type="ARBA" id="ARBA00023004"/>
    </source>
</evidence>
<keyword evidence="16" id="KW-1185">Reference proteome</keyword>
<evidence type="ECO:0000256" key="9">
    <source>
        <dbReference type="ARBA" id="ARBA00023136"/>
    </source>
</evidence>
<keyword evidence="9 11" id="KW-0472">Membrane</keyword>
<comment type="similarity">
    <text evidence="11 12">Belongs to the TonB-dependent receptor family.</text>
</comment>
<dbReference type="Pfam" id="PF07715">
    <property type="entry name" value="Plug"/>
    <property type="match status" value="1"/>
</dbReference>
<evidence type="ECO:0000313" key="15">
    <source>
        <dbReference type="EMBL" id="RWU09181.1"/>
    </source>
</evidence>
<evidence type="ECO:0000259" key="14">
    <source>
        <dbReference type="Pfam" id="PF07715"/>
    </source>
</evidence>
<reference evidence="15 16" key="1">
    <citation type="submission" date="2018-12" db="EMBL/GenBank/DDBJ databases">
        <authorList>
            <person name="Li A."/>
            <person name="Zhang M."/>
            <person name="Zhu H."/>
        </authorList>
    </citation>
    <scope>NUCLEOTIDE SEQUENCE [LARGE SCALE GENOMIC DNA]</scope>
    <source>
        <strain evidence="15 16">R04H25</strain>
    </source>
</reference>
<evidence type="ECO:0000256" key="7">
    <source>
        <dbReference type="ARBA" id="ARBA00023065"/>
    </source>
</evidence>
<keyword evidence="15" id="KW-0675">Receptor</keyword>
<dbReference type="SUPFAM" id="SSF56935">
    <property type="entry name" value="Porins"/>
    <property type="match status" value="1"/>
</dbReference>
<evidence type="ECO:0000313" key="16">
    <source>
        <dbReference type="Proteomes" id="UP000288789"/>
    </source>
</evidence>
<dbReference type="InterPro" id="IPR012910">
    <property type="entry name" value="Plug_dom"/>
</dbReference>
<dbReference type="EMBL" id="RSFE01000007">
    <property type="protein sequence ID" value="RWU09181.1"/>
    <property type="molecule type" value="Genomic_DNA"/>
</dbReference>
<dbReference type="InterPro" id="IPR036942">
    <property type="entry name" value="Beta-barrel_TonB_sf"/>
</dbReference>
<dbReference type="GO" id="GO:0006826">
    <property type="term" value="P:iron ion transport"/>
    <property type="evidence" value="ECO:0007669"/>
    <property type="project" value="UniProtKB-KW"/>
</dbReference>
<comment type="caution">
    <text evidence="15">The sequence shown here is derived from an EMBL/GenBank/DDBJ whole genome shotgun (WGS) entry which is preliminary data.</text>
</comment>
<dbReference type="OrthoDB" id="127311at2"/>
<protein>
    <submittedName>
        <fullName evidence="15">TonB-dependent receptor</fullName>
    </submittedName>
</protein>
<evidence type="ECO:0000259" key="13">
    <source>
        <dbReference type="Pfam" id="PF00593"/>
    </source>
</evidence>
<dbReference type="Gene3D" id="2.40.170.20">
    <property type="entry name" value="TonB-dependent receptor, beta-barrel domain"/>
    <property type="match status" value="1"/>
</dbReference>
<evidence type="ECO:0000256" key="10">
    <source>
        <dbReference type="ARBA" id="ARBA00023237"/>
    </source>
</evidence>
<dbReference type="PROSITE" id="PS52016">
    <property type="entry name" value="TONB_DEPENDENT_REC_3"/>
    <property type="match status" value="1"/>
</dbReference>
<keyword evidence="7" id="KW-0406">Ion transport</keyword>
<keyword evidence="5 11" id="KW-0812">Transmembrane</keyword>
<organism evidence="15 16">
    <name type="scientific">Pseudidiomarina gelatinasegens</name>
    <dbReference type="NCBI Taxonomy" id="2487740"/>
    <lineage>
        <taxon>Bacteria</taxon>
        <taxon>Pseudomonadati</taxon>
        <taxon>Pseudomonadota</taxon>
        <taxon>Gammaproteobacteria</taxon>
        <taxon>Alteromonadales</taxon>
        <taxon>Idiomarinaceae</taxon>
        <taxon>Pseudidiomarina</taxon>
    </lineage>
</organism>
<evidence type="ECO:0000256" key="2">
    <source>
        <dbReference type="ARBA" id="ARBA00022448"/>
    </source>
</evidence>
<feature type="domain" description="TonB-dependent receptor plug" evidence="14">
    <location>
        <begin position="35"/>
        <end position="140"/>
    </location>
</feature>
<evidence type="ECO:0000256" key="1">
    <source>
        <dbReference type="ARBA" id="ARBA00004571"/>
    </source>
</evidence>
<evidence type="ECO:0000256" key="5">
    <source>
        <dbReference type="ARBA" id="ARBA00022692"/>
    </source>
</evidence>
<dbReference type="PANTHER" id="PTHR32552">
    <property type="entry name" value="FERRICHROME IRON RECEPTOR-RELATED"/>
    <property type="match status" value="1"/>
</dbReference>
<feature type="domain" description="TonB-dependent receptor-like beta-barrel" evidence="13">
    <location>
        <begin position="215"/>
        <end position="650"/>
    </location>
</feature>
<sequence length="692" mass="78231">MISTVVSLVALAAISPDEPIERIAVQGQYRSLYVNEAPTSVSVLTADVMGQRHGTHMEDVLNVIPNLNFSSGSSRARFMQIRGIGERSQFVDPINPSVGILIDGINYSGLGQAAQLFDISQVEVYRGPQSGRFGADGMAGMLVLESTQPNTDFDGFWQLGAANYGALEGGFAAGGEVAQFGRVRLSVYQQRDDGFTDNIYLNRDDTQARSERIARLNVWTELSADWQLRSTLHAYRQNNGYDAFSLDNTRETYSDEPGEDDVSLQAARFELTYSGADTHQTSVSYSALSADTLYSYDEDWSYVGIAPGWEYSSTDAYWRDRLDHTLDIRWLSNTPFDLFGLPTDWVVGWYHLQRDETLEREFMNWDLGAEDRFVSDYDSMRNALYGELTHYFNPRWKLTTGLRLERYRNEYSDTNAVNAQPRNTMAGGRVSVSYTPEVGQLWYVTWSQGYKTGGVNGDALGKVTDNPELETFLLQRATFAPEYLESFEVGYKFINSDDTLSLNLAAFNQNRDQVQLKSWVNRAQTFVGYIENAAAGTTRGIEAELNMQIQPSLWWFANVGLLDSEIRGFITEDGIDMTGREQAQAPSYQVNTGLNWQITDSLKASIQVDAKDSFYFSDSHNSQSDKLTLLHANLNWQIDAWRITLWGRNLADEDYATRGFYFGNDPRDGYEPTTYVQWGEPRRFGITFDYSM</sequence>
<evidence type="ECO:0000256" key="3">
    <source>
        <dbReference type="ARBA" id="ARBA00022452"/>
    </source>
</evidence>
<dbReference type="Pfam" id="PF00593">
    <property type="entry name" value="TonB_dep_Rec_b-barrel"/>
    <property type="match status" value="1"/>
</dbReference>
<evidence type="ECO:0000256" key="4">
    <source>
        <dbReference type="ARBA" id="ARBA00022496"/>
    </source>
</evidence>
<dbReference type="RefSeq" id="WP_128352799.1">
    <property type="nucleotide sequence ID" value="NZ_CAXBCQ010000010.1"/>
</dbReference>
<gene>
    <name evidence="15" type="ORF">EGC76_09695</name>
</gene>
<keyword evidence="4" id="KW-0410">Iron transport</keyword>
<dbReference type="GO" id="GO:0009279">
    <property type="term" value="C:cell outer membrane"/>
    <property type="evidence" value="ECO:0007669"/>
    <property type="project" value="UniProtKB-SubCell"/>
</dbReference>
<evidence type="ECO:0000256" key="11">
    <source>
        <dbReference type="PROSITE-ProRule" id="PRU01360"/>
    </source>
</evidence>
<proteinExistence type="inferred from homology"/>
<keyword evidence="6" id="KW-0408">Iron</keyword>